<sequence length="55" mass="6399">MLLIIPLIAAIILAWTVDAIYFSDTEPKKRIERPKAPNESAQRYLEQHIHKKETP</sequence>
<comment type="caution">
    <text evidence="2">The sequence shown here is derived from an EMBL/GenBank/DDBJ whole genome shotgun (WGS) entry which is preliminary data.</text>
</comment>
<name>A0ABS2WT64_9BACT</name>
<reference evidence="2" key="1">
    <citation type="submission" date="2021-02" db="EMBL/GenBank/DDBJ databases">
        <title>Sulfurospirillum tamanensis sp. nov.</title>
        <authorList>
            <person name="Frolova A."/>
            <person name="Merkel A."/>
            <person name="Slobodkin A."/>
        </authorList>
    </citation>
    <scope>NUCLEOTIDE SEQUENCE</scope>
    <source>
        <strain evidence="2">T05b</strain>
    </source>
</reference>
<evidence type="ECO:0000256" key="1">
    <source>
        <dbReference type="SAM" id="MobiDB-lite"/>
    </source>
</evidence>
<protein>
    <submittedName>
        <fullName evidence="2">Uncharacterized protein</fullName>
    </submittedName>
</protein>
<dbReference type="Proteomes" id="UP000703590">
    <property type="component" value="Unassembled WGS sequence"/>
</dbReference>
<proteinExistence type="predicted"/>
<dbReference type="EMBL" id="JAFHKK010000017">
    <property type="protein sequence ID" value="MBN2964783.1"/>
    <property type="molecule type" value="Genomic_DNA"/>
</dbReference>
<feature type="region of interest" description="Disordered" evidence="1">
    <location>
        <begin position="31"/>
        <end position="55"/>
    </location>
</feature>
<evidence type="ECO:0000313" key="3">
    <source>
        <dbReference type="Proteomes" id="UP000703590"/>
    </source>
</evidence>
<keyword evidence="3" id="KW-1185">Reference proteome</keyword>
<feature type="compositionally biased region" description="Basic and acidic residues" evidence="1">
    <location>
        <begin position="45"/>
        <end position="55"/>
    </location>
</feature>
<evidence type="ECO:0000313" key="2">
    <source>
        <dbReference type="EMBL" id="MBN2964783.1"/>
    </source>
</evidence>
<accession>A0ABS2WT64</accession>
<reference evidence="2" key="2">
    <citation type="submission" date="2021-02" db="EMBL/GenBank/DDBJ databases">
        <authorList>
            <person name="Merkel A.Y."/>
        </authorList>
    </citation>
    <scope>NUCLEOTIDE SEQUENCE</scope>
    <source>
        <strain evidence="2">T05b</strain>
    </source>
</reference>
<gene>
    <name evidence="2" type="ORF">JWV37_08315</name>
</gene>
<dbReference type="RefSeq" id="WP_205459332.1">
    <property type="nucleotide sequence ID" value="NZ_JAFHKK010000017.1"/>
</dbReference>
<organism evidence="2 3">
    <name type="scientific">Sulfurospirillum tamanense</name>
    <dbReference type="NCBI Taxonomy" id="2813362"/>
    <lineage>
        <taxon>Bacteria</taxon>
        <taxon>Pseudomonadati</taxon>
        <taxon>Campylobacterota</taxon>
        <taxon>Epsilonproteobacteria</taxon>
        <taxon>Campylobacterales</taxon>
        <taxon>Sulfurospirillaceae</taxon>
        <taxon>Sulfurospirillum</taxon>
    </lineage>
</organism>